<reference evidence="1" key="1">
    <citation type="submission" date="2020-11" db="EMBL/GenBank/DDBJ databases">
        <authorList>
            <person name="Whitehead M."/>
        </authorList>
    </citation>
    <scope>NUCLEOTIDE SEQUENCE</scope>
    <source>
        <strain evidence="1">EGII</strain>
    </source>
</reference>
<dbReference type="Proteomes" id="UP000606786">
    <property type="component" value="Unassembled WGS sequence"/>
</dbReference>
<gene>
    <name evidence="1" type="ORF">CCAP1982_LOCUS16946</name>
</gene>
<protein>
    <submittedName>
        <fullName evidence="1">(Mediterranean fruit fly) hypothetical protein</fullName>
    </submittedName>
</protein>
<feature type="non-terminal residue" evidence="1">
    <location>
        <position position="1"/>
    </location>
</feature>
<accession>A0A811V535</accession>
<proteinExistence type="predicted"/>
<keyword evidence="2" id="KW-1185">Reference proteome</keyword>
<organism evidence="1 2">
    <name type="scientific">Ceratitis capitata</name>
    <name type="common">Mediterranean fruit fly</name>
    <name type="synonym">Tephritis capitata</name>
    <dbReference type="NCBI Taxonomy" id="7213"/>
    <lineage>
        <taxon>Eukaryota</taxon>
        <taxon>Metazoa</taxon>
        <taxon>Ecdysozoa</taxon>
        <taxon>Arthropoda</taxon>
        <taxon>Hexapoda</taxon>
        <taxon>Insecta</taxon>
        <taxon>Pterygota</taxon>
        <taxon>Neoptera</taxon>
        <taxon>Endopterygota</taxon>
        <taxon>Diptera</taxon>
        <taxon>Brachycera</taxon>
        <taxon>Muscomorpha</taxon>
        <taxon>Tephritoidea</taxon>
        <taxon>Tephritidae</taxon>
        <taxon>Ceratitis</taxon>
        <taxon>Ceratitis</taxon>
    </lineage>
</organism>
<dbReference type="AlphaFoldDB" id="A0A811V535"/>
<sequence length="51" mass="5998">YARQPQVCWLPFRFKPSAGYNMVAGQYSVDNVWPLQSFIESRPPLSWFFAN</sequence>
<comment type="caution">
    <text evidence="1">The sequence shown here is derived from an EMBL/GenBank/DDBJ whole genome shotgun (WGS) entry which is preliminary data.</text>
</comment>
<name>A0A811V535_CERCA</name>
<evidence type="ECO:0000313" key="2">
    <source>
        <dbReference type="Proteomes" id="UP000606786"/>
    </source>
</evidence>
<evidence type="ECO:0000313" key="1">
    <source>
        <dbReference type="EMBL" id="CAD7008721.1"/>
    </source>
</evidence>
<feature type="non-terminal residue" evidence="1">
    <location>
        <position position="51"/>
    </location>
</feature>
<dbReference type="EMBL" id="CAJHJT010000045">
    <property type="protein sequence ID" value="CAD7008721.1"/>
    <property type="molecule type" value="Genomic_DNA"/>
</dbReference>